<dbReference type="GO" id="GO:0016628">
    <property type="term" value="F:oxidoreductase activity, acting on the CH-CH group of donors, NAD or NADP as acceptor"/>
    <property type="evidence" value="ECO:0007669"/>
    <property type="project" value="UniProtKB-ARBA"/>
</dbReference>
<organism evidence="5 6">
    <name type="scientific">Parasaccharibacter apium</name>
    <dbReference type="NCBI Taxonomy" id="1510841"/>
    <lineage>
        <taxon>Bacteria</taxon>
        <taxon>Pseudomonadati</taxon>
        <taxon>Pseudomonadota</taxon>
        <taxon>Alphaproteobacteria</taxon>
        <taxon>Acetobacterales</taxon>
        <taxon>Acetobacteraceae</taxon>
        <taxon>Parasaccharibacter</taxon>
    </lineage>
</organism>
<evidence type="ECO:0000313" key="6">
    <source>
        <dbReference type="Proteomes" id="UP000027590"/>
    </source>
</evidence>
<dbReference type="PANTHER" id="PTHR22893">
    <property type="entry name" value="NADH OXIDOREDUCTASE-RELATED"/>
    <property type="match status" value="1"/>
</dbReference>
<dbReference type="Proteomes" id="UP000027590">
    <property type="component" value="Unassembled WGS sequence"/>
</dbReference>
<evidence type="ECO:0000313" key="5">
    <source>
        <dbReference type="EMBL" id="CDG33009.1"/>
    </source>
</evidence>
<dbReference type="InterPro" id="IPR045247">
    <property type="entry name" value="Oye-like"/>
</dbReference>
<gene>
    <name evidence="5" type="ORF">SACS_0271</name>
</gene>
<dbReference type="AlphaFoldDB" id="A0A7U7G4I5"/>
<evidence type="ECO:0000256" key="1">
    <source>
        <dbReference type="ARBA" id="ARBA00001917"/>
    </source>
</evidence>
<reference evidence="5 6" key="1">
    <citation type="journal article" date="2014" name="Genome Biol. Evol.">
        <title>Acetic acid bacteria genomes reveal functional traits for adaptation to life in insect guts.</title>
        <authorList>
            <person name="Chouaia B."/>
            <person name="Gaiarsa S."/>
            <person name="Crotti E."/>
            <person name="Comandatore F."/>
            <person name="Degli Esposti M."/>
            <person name="Ricci I."/>
            <person name="Alma A."/>
            <person name="Favia G."/>
            <person name="Bandi C."/>
            <person name="Daffonchio D."/>
        </authorList>
    </citation>
    <scope>NUCLEOTIDE SEQUENCE [LARGE SCALE GENOMIC DNA]</scope>
    <source>
        <strain evidence="6">AM169</strain>
    </source>
</reference>
<protein>
    <submittedName>
        <fullName evidence="5">NAD(P)H-dependent 2-cyclohexen-1-one reductase</fullName>
    </submittedName>
</protein>
<reference evidence="5 6" key="2">
    <citation type="journal article" date="2014" name="PLoS ONE">
        <title>Evolution of mitochondria reconstructed from the energy metabolism of living bacteria.</title>
        <authorList>
            <person name="Degli Esposti M."/>
            <person name="Chouaia B."/>
            <person name="Comandatore F."/>
            <person name="Crotti E."/>
            <person name="Sassera D."/>
            <person name="Lievens P.M."/>
            <person name="Daffonchio D."/>
            <person name="Bandi C."/>
        </authorList>
    </citation>
    <scope>NUCLEOTIDE SEQUENCE [LARGE SCALE GENOMIC DNA]</scope>
    <source>
        <strain evidence="6">AM169</strain>
    </source>
</reference>
<evidence type="ECO:0000256" key="3">
    <source>
        <dbReference type="ARBA" id="ARBA00023002"/>
    </source>
</evidence>
<name>A0A7U7G4I5_9PROT</name>
<keyword evidence="3" id="KW-0560">Oxidoreductase</keyword>
<dbReference type="FunFam" id="3.20.20.70:FF:000059">
    <property type="entry name" value="N-ethylmaleimide reductase, FMN-linked"/>
    <property type="match status" value="1"/>
</dbReference>
<evidence type="ECO:0000256" key="2">
    <source>
        <dbReference type="ARBA" id="ARBA00005979"/>
    </source>
</evidence>
<dbReference type="CDD" id="cd02933">
    <property type="entry name" value="OYE_like_FMN"/>
    <property type="match status" value="1"/>
</dbReference>
<dbReference type="InterPro" id="IPR013785">
    <property type="entry name" value="Aldolase_TIM"/>
</dbReference>
<dbReference type="GO" id="GO:0010181">
    <property type="term" value="F:FMN binding"/>
    <property type="evidence" value="ECO:0007669"/>
    <property type="project" value="InterPro"/>
</dbReference>
<comment type="cofactor">
    <cofactor evidence="1">
        <name>FMN</name>
        <dbReference type="ChEBI" id="CHEBI:58210"/>
    </cofactor>
</comment>
<comment type="caution">
    <text evidence="5">The sequence shown here is derived from an EMBL/GenBank/DDBJ whole genome shotgun (WGS) entry which is preliminary data.</text>
</comment>
<dbReference type="PANTHER" id="PTHR22893:SF91">
    <property type="entry name" value="NADPH DEHYDROGENASE 2-RELATED"/>
    <property type="match status" value="1"/>
</dbReference>
<dbReference type="InterPro" id="IPR001155">
    <property type="entry name" value="OxRdtase_FMN_N"/>
</dbReference>
<dbReference type="Gene3D" id="3.20.20.70">
    <property type="entry name" value="Aldolase class I"/>
    <property type="match status" value="1"/>
</dbReference>
<dbReference type="GO" id="GO:0005829">
    <property type="term" value="C:cytosol"/>
    <property type="evidence" value="ECO:0007669"/>
    <property type="project" value="UniProtKB-ARBA"/>
</dbReference>
<dbReference type="Pfam" id="PF00724">
    <property type="entry name" value="Oxidored_FMN"/>
    <property type="match status" value="1"/>
</dbReference>
<proteinExistence type="inferred from homology"/>
<feature type="domain" description="NADH:flavin oxidoreductase/NADH oxidase N-terminal" evidence="4">
    <location>
        <begin position="21"/>
        <end position="352"/>
    </location>
</feature>
<accession>A0A7U7G4I5</accession>
<dbReference type="SUPFAM" id="SSF51395">
    <property type="entry name" value="FMN-linked oxidoreductases"/>
    <property type="match status" value="1"/>
</dbReference>
<evidence type="ECO:0000259" key="4">
    <source>
        <dbReference type="Pfam" id="PF00724"/>
    </source>
</evidence>
<comment type="similarity">
    <text evidence="2">Belongs to the NADH:flavin oxidoreductase/NADH oxidase family.</text>
</comment>
<dbReference type="EMBL" id="CBLY010000002">
    <property type="protein sequence ID" value="CDG33009.1"/>
    <property type="molecule type" value="Genomic_DNA"/>
</dbReference>
<sequence>MSLSPSSVWSCFSGENTMPTLFDPISFGSIKAANRVVMAPLTRARAGKDAVPTPIMAEYYAQRASAGLIISEAVGISRQGLGWAYATGIWNEEQVKGWKAVTDAVHEKGGKIVCQLWHMGRMVHSSVTGEQPVAPSPSTAPGHIHTYEGKAPYEEARALRLDEIPGIVESYAHAARNAMKAGFDGVQIHSANGYLLDEFLRDGTNHRTDAYGGSVENRLRLLREVTEAVIKEVGAEHVGVRLSPNGEVQGTIDSNPEAVFIPAAKMLNDLGVAWLELREASPTSTYGTATDQPKLSPEIRKVFTRPLVLNQEYTRDEALKAVAEGKADAISFGRLYISNPDLVRRLKDDLPLQEDDMETRYGPLGAKGYTDYPFAK</sequence>